<protein>
    <submittedName>
        <fullName evidence="2">Uncharacterized protein</fullName>
    </submittedName>
</protein>
<dbReference type="Proteomes" id="UP000824890">
    <property type="component" value="Unassembled WGS sequence"/>
</dbReference>
<keyword evidence="1" id="KW-1133">Transmembrane helix</keyword>
<comment type="caution">
    <text evidence="2">The sequence shown here is derived from an EMBL/GenBank/DDBJ whole genome shotgun (WGS) entry which is preliminary data.</text>
</comment>
<dbReference type="EMBL" id="JAGKQM010000003">
    <property type="protein sequence ID" value="KAH0932738.1"/>
    <property type="molecule type" value="Genomic_DNA"/>
</dbReference>
<accession>A0ABQ8DVL2</accession>
<feature type="transmembrane region" description="Helical" evidence="1">
    <location>
        <begin position="190"/>
        <end position="210"/>
    </location>
</feature>
<organism evidence="2 3">
    <name type="scientific">Brassica napus</name>
    <name type="common">Rape</name>
    <dbReference type="NCBI Taxonomy" id="3708"/>
    <lineage>
        <taxon>Eukaryota</taxon>
        <taxon>Viridiplantae</taxon>
        <taxon>Streptophyta</taxon>
        <taxon>Embryophyta</taxon>
        <taxon>Tracheophyta</taxon>
        <taxon>Spermatophyta</taxon>
        <taxon>Magnoliopsida</taxon>
        <taxon>eudicotyledons</taxon>
        <taxon>Gunneridae</taxon>
        <taxon>Pentapetalae</taxon>
        <taxon>rosids</taxon>
        <taxon>malvids</taxon>
        <taxon>Brassicales</taxon>
        <taxon>Brassicaceae</taxon>
        <taxon>Brassiceae</taxon>
        <taxon>Brassica</taxon>
    </lineage>
</organism>
<sequence length="240" mass="26761">MRTIVSHETVAIPSTYSFINIKPGDDYKNREIHREGSAQFFNDVSPGLAEAELLFWLIHFWFYATKATDNMCNKGSGIAAKPRGIENVITITAYGSSISLLQWLNRTKPNNVDSEISTLKGYYVSRSLYCYCKSHHGHRHVVELSVLIAVAMILGDGVYKLASIEQDPSLRTKIPSWVAGGGYELRLPEWYYILVISVFVLVLALCNALWSQAHGLVTSQPMFTIRAWAGSDHGGLPAHI</sequence>
<proteinExistence type="predicted"/>
<name>A0ABQ8DVL2_BRANA</name>
<reference evidence="2 3" key="1">
    <citation type="submission" date="2021-05" db="EMBL/GenBank/DDBJ databases">
        <title>Genome Assembly of Synthetic Allotetraploid Brassica napus Reveals Homoeologous Exchanges between Subgenomes.</title>
        <authorList>
            <person name="Davis J.T."/>
        </authorList>
    </citation>
    <scope>NUCLEOTIDE SEQUENCE [LARGE SCALE GENOMIC DNA]</scope>
    <source>
        <strain evidence="3">cv. Da-Ae</strain>
        <tissue evidence="2">Seedling</tissue>
    </source>
</reference>
<evidence type="ECO:0000313" key="3">
    <source>
        <dbReference type="Proteomes" id="UP000824890"/>
    </source>
</evidence>
<evidence type="ECO:0000256" key="1">
    <source>
        <dbReference type="SAM" id="Phobius"/>
    </source>
</evidence>
<evidence type="ECO:0000313" key="2">
    <source>
        <dbReference type="EMBL" id="KAH0932738.1"/>
    </source>
</evidence>
<keyword evidence="1" id="KW-0472">Membrane</keyword>
<gene>
    <name evidence="2" type="ORF">HID58_009855</name>
</gene>
<keyword evidence="3" id="KW-1185">Reference proteome</keyword>
<keyword evidence="1" id="KW-0812">Transmembrane</keyword>